<comment type="subunit">
    <text evidence="1">Heterodimer of LeuC and LeuD.</text>
</comment>
<sequence>MKTAQALIFLTCCSVCWYIKFNYCSIRRNRIRFMGGAMGLTAIEKHLARASSAARVVPGDIVHPDPDLVIVHDGYIATAYRELSGLGIHRVFDPDRVMFVTDHDVIHATPLAAERARQNRLVAEKWGISRFYDVGQGGQGHVFPMEKGLVRPGMFLLCYDMHCTNFGAVGALALRTGSEIITVLAQGTIWVQVPHTIKVELTGKMAPGVMARDLGFRLAADFVSGRHGAYDYRAIEFHGPGLHQLPVAERIALCNTLTEIGICATYFAPDEQTAKWYRDRGLAGGEIVTADPDAGYESELAVDLSALEPQAVLPGGEKTIPLQAVELGRAVDHAYLGSCGSGTFDDLVVAADILRGRTVAAGTRFLVTPGSNVTIARLEREGLGDVFRKAGAILLPAGCGPCAGGTMGPLGSGETSICTAAVNNFGRMGAKDAAIFLASPATVAASAVAGAISDPRRFLEERSAT</sequence>
<dbReference type="GO" id="GO:0043436">
    <property type="term" value="P:oxoacid metabolic process"/>
    <property type="evidence" value="ECO:0007669"/>
    <property type="project" value="UniProtKB-ARBA"/>
</dbReference>
<accession>A0A2G1MD18</accession>
<proteinExistence type="predicted"/>
<keyword evidence="5" id="KW-0456">Lyase</keyword>
<reference evidence="7 8" key="1">
    <citation type="submission" date="2017-08" db="EMBL/GenBank/DDBJ databases">
        <title>Draft Genome Sequence of Loktanella cinnabarina Strain XM1, Isolated from Coastal Surface Water.</title>
        <authorList>
            <person name="Ma R."/>
            <person name="Wang J."/>
            <person name="Wang Q."/>
            <person name="Ma Z."/>
            <person name="Li J."/>
            <person name="Chen L."/>
        </authorList>
    </citation>
    <scope>NUCLEOTIDE SEQUENCE [LARGE SCALE GENOMIC DNA]</scope>
    <source>
        <strain evidence="7 8">XM1</strain>
    </source>
</reference>
<dbReference type="OrthoDB" id="9802769at2"/>
<evidence type="ECO:0000256" key="2">
    <source>
        <dbReference type="ARBA" id="ARBA00022723"/>
    </source>
</evidence>
<name>A0A2G1MD18_9RHOB</name>
<dbReference type="InterPro" id="IPR036008">
    <property type="entry name" value="Aconitase_4Fe-4S_dom"/>
</dbReference>
<dbReference type="InterPro" id="IPR001030">
    <property type="entry name" value="Acoase/IPM_deHydtase_lsu_aba"/>
</dbReference>
<dbReference type="InterPro" id="IPR050067">
    <property type="entry name" value="IPM_dehydratase_rel_enz"/>
</dbReference>
<comment type="caution">
    <text evidence="7">The sequence shown here is derived from an EMBL/GenBank/DDBJ whole genome shotgun (WGS) entry which is preliminary data.</text>
</comment>
<evidence type="ECO:0000259" key="6">
    <source>
        <dbReference type="Pfam" id="PF00330"/>
    </source>
</evidence>
<dbReference type="Proteomes" id="UP000221860">
    <property type="component" value="Unassembled WGS sequence"/>
</dbReference>
<evidence type="ECO:0000313" key="7">
    <source>
        <dbReference type="EMBL" id="PHP26608.1"/>
    </source>
</evidence>
<keyword evidence="8" id="KW-1185">Reference proteome</keyword>
<feature type="domain" description="Aconitase/3-isopropylmalate dehydratase large subunit alpha/beta/alpha" evidence="6">
    <location>
        <begin position="97"/>
        <end position="450"/>
    </location>
</feature>
<dbReference type="PANTHER" id="PTHR43822">
    <property type="entry name" value="HOMOACONITASE, MITOCHONDRIAL-RELATED"/>
    <property type="match status" value="1"/>
</dbReference>
<evidence type="ECO:0000256" key="5">
    <source>
        <dbReference type="ARBA" id="ARBA00023239"/>
    </source>
</evidence>
<dbReference type="GO" id="GO:0016829">
    <property type="term" value="F:lyase activity"/>
    <property type="evidence" value="ECO:0007669"/>
    <property type="project" value="UniProtKB-KW"/>
</dbReference>
<dbReference type="Gene3D" id="3.30.499.10">
    <property type="entry name" value="Aconitase, domain 3"/>
    <property type="match status" value="2"/>
</dbReference>
<dbReference type="PANTHER" id="PTHR43822:SF2">
    <property type="entry name" value="HOMOACONITASE, MITOCHONDRIAL"/>
    <property type="match status" value="1"/>
</dbReference>
<gene>
    <name evidence="7" type="ORF">CJ301_15585</name>
</gene>
<keyword evidence="4" id="KW-0411">Iron-sulfur</keyword>
<dbReference type="GO" id="GO:0046872">
    <property type="term" value="F:metal ion binding"/>
    <property type="evidence" value="ECO:0007669"/>
    <property type="project" value="UniProtKB-KW"/>
</dbReference>
<organism evidence="7 8">
    <name type="scientific">Limimaricola cinnabarinus</name>
    <dbReference type="NCBI Taxonomy" id="1125964"/>
    <lineage>
        <taxon>Bacteria</taxon>
        <taxon>Pseudomonadati</taxon>
        <taxon>Pseudomonadota</taxon>
        <taxon>Alphaproteobacteria</taxon>
        <taxon>Rhodobacterales</taxon>
        <taxon>Paracoccaceae</taxon>
        <taxon>Limimaricola</taxon>
    </lineage>
</organism>
<evidence type="ECO:0000313" key="8">
    <source>
        <dbReference type="Proteomes" id="UP000221860"/>
    </source>
</evidence>
<keyword evidence="3" id="KW-0408">Iron</keyword>
<dbReference type="Pfam" id="PF00330">
    <property type="entry name" value="Aconitase"/>
    <property type="match status" value="1"/>
</dbReference>
<protein>
    <recommendedName>
        <fullName evidence="6">Aconitase/3-isopropylmalate dehydratase large subunit alpha/beta/alpha domain-containing protein</fullName>
    </recommendedName>
</protein>
<dbReference type="SUPFAM" id="SSF53732">
    <property type="entry name" value="Aconitase iron-sulfur domain"/>
    <property type="match status" value="1"/>
</dbReference>
<dbReference type="AlphaFoldDB" id="A0A2G1MD18"/>
<dbReference type="PRINTS" id="PR00415">
    <property type="entry name" value="ACONITASE"/>
</dbReference>
<dbReference type="GO" id="GO:0051536">
    <property type="term" value="F:iron-sulfur cluster binding"/>
    <property type="evidence" value="ECO:0007669"/>
    <property type="project" value="UniProtKB-KW"/>
</dbReference>
<evidence type="ECO:0000256" key="3">
    <source>
        <dbReference type="ARBA" id="ARBA00023004"/>
    </source>
</evidence>
<dbReference type="EMBL" id="NQWH01000032">
    <property type="protein sequence ID" value="PHP26608.1"/>
    <property type="molecule type" value="Genomic_DNA"/>
</dbReference>
<dbReference type="InterPro" id="IPR015931">
    <property type="entry name" value="Acnase/IPM_dHydase_lsu_aba_1/3"/>
</dbReference>
<keyword evidence="2" id="KW-0479">Metal-binding</keyword>
<evidence type="ECO:0000256" key="4">
    <source>
        <dbReference type="ARBA" id="ARBA00023014"/>
    </source>
</evidence>
<evidence type="ECO:0000256" key="1">
    <source>
        <dbReference type="ARBA" id="ARBA00011271"/>
    </source>
</evidence>